<keyword evidence="5" id="KW-0418">Kinase</keyword>
<evidence type="ECO:0000256" key="4">
    <source>
        <dbReference type="ARBA" id="ARBA00022679"/>
    </source>
</evidence>
<dbReference type="SMART" id="SM00387">
    <property type="entry name" value="HATPase_c"/>
    <property type="match status" value="1"/>
</dbReference>
<dbReference type="SUPFAM" id="SSF55874">
    <property type="entry name" value="ATPase domain of HSP90 chaperone/DNA topoisomerase II/histidine kinase"/>
    <property type="match status" value="1"/>
</dbReference>
<dbReference type="Proteomes" id="UP000075615">
    <property type="component" value="Unassembled WGS sequence"/>
</dbReference>
<dbReference type="InterPro" id="IPR005467">
    <property type="entry name" value="His_kinase_dom"/>
</dbReference>
<evidence type="ECO:0000256" key="1">
    <source>
        <dbReference type="ARBA" id="ARBA00000085"/>
    </source>
</evidence>
<comment type="catalytic activity">
    <reaction evidence="1">
        <text>ATP + protein L-histidine = ADP + protein N-phospho-L-histidine.</text>
        <dbReference type="EC" id="2.7.13.3"/>
    </reaction>
</comment>
<dbReference type="SMART" id="SM00028">
    <property type="entry name" value="TPR"/>
    <property type="match status" value="6"/>
</dbReference>
<reference evidence="9 10" key="1">
    <citation type="submission" date="2016-01" db="EMBL/GenBank/DDBJ databases">
        <title>Genome sequencing of Roseivirga echinicomitans KMM 6058.</title>
        <authorList>
            <person name="Selvaratnam C."/>
            <person name="Thevarajoo S."/>
            <person name="Goh K.M."/>
            <person name="Ee R."/>
            <person name="Chan K.-G."/>
            <person name="Chong C.S."/>
        </authorList>
    </citation>
    <scope>NUCLEOTIDE SEQUENCE [LARGE SCALE GENOMIC DNA]</scope>
    <source>
        <strain evidence="9 10">KMM 6058</strain>
    </source>
</reference>
<dbReference type="PROSITE" id="PS50109">
    <property type="entry name" value="HIS_KIN"/>
    <property type="match status" value="1"/>
</dbReference>
<organism evidence="9 10">
    <name type="scientific">Roseivirga echinicomitans</name>
    <dbReference type="NCBI Taxonomy" id="296218"/>
    <lineage>
        <taxon>Bacteria</taxon>
        <taxon>Pseudomonadati</taxon>
        <taxon>Bacteroidota</taxon>
        <taxon>Cytophagia</taxon>
        <taxon>Cytophagales</taxon>
        <taxon>Roseivirgaceae</taxon>
        <taxon>Roseivirga</taxon>
    </lineage>
</organism>
<keyword evidence="3" id="KW-0597">Phosphoprotein</keyword>
<keyword evidence="7" id="KW-0812">Transmembrane</keyword>
<dbReference type="InterPro" id="IPR003594">
    <property type="entry name" value="HATPase_dom"/>
</dbReference>
<dbReference type="InterPro" id="IPR011990">
    <property type="entry name" value="TPR-like_helical_dom_sf"/>
</dbReference>
<dbReference type="PRINTS" id="PR00344">
    <property type="entry name" value="BCTRLSENSOR"/>
</dbReference>
<sequence length="655" mass="73509">MSQTVTDSLRSEFFKQNNDTIRSNLAKRLFAQYVYTKVDSAIYFAEQVKSIAQKRNIEKDVLTGNNYLGIAYTIKGDYETAVLYMDEMLKIHLEAGDSMNIAYSYNNIGLTYLYAGDFLKSSDNFIKSARMKEELIRRGEATAAEVDLASTLLNIGITYESQSDTLRANEYYAMALEEAVKAEDVSNAAKARSSLASLLISQRKYESALLYLKEAEGAFTAQNDLFSLGKIYNNLSLVYAELENGPQTVTYALRSIDVNKQLGNELSEGLGMMYLGLGYIKTKELTKALEISKKALELGLRLEANEVTSGSYNNLREVYSAMGDYKRAYDYSLLHEDVNKEIYALERAEQIERLSALYEADKREIEIEQLNQETALKSLQLAKASSDKKLLIALLLSAVVVLLLIVYFYRKIAQNRKELRAKNDELETLNKTKDRFFAIVSHDLRGHITAFQGAGRLLKHFIAKNDTDKVGKVTAEIDNNANNLGHLLDNLLQWSVDQLQGYAPKPERVNVAAVVEELIETYEPLALAKGIKLYSEVATDQFIIVDKGSFFVILRNLIANALKFTEQGEVKISTKKKGTRLVLKVKDTGIGIPENLLENIFKIGEEKIRRGTQNEKGTGLGLNLVYEFTKMNGGDIKLESREGEGTVFSISLNHV</sequence>
<evidence type="ECO:0000256" key="6">
    <source>
        <dbReference type="ARBA" id="ARBA00023012"/>
    </source>
</evidence>
<evidence type="ECO:0000256" key="2">
    <source>
        <dbReference type="ARBA" id="ARBA00012438"/>
    </source>
</evidence>
<comment type="caution">
    <text evidence="9">The sequence shown here is derived from an EMBL/GenBank/DDBJ whole genome shotgun (WGS) entry which is preliminary data.</text>
</comment>
<dbReference type="InterPro" id="IPR019734">
    <property type="entry name" value="TPR_rpt"/>
</dbReference>
<dbReference type="EC" id="2.7.13.3" evidence="2"/>
<proteinExistence type="predicted"/>
<feature type="transmembrane region" description="Helical" evidence="7">
    <location>
        <begin position="390"/>
        <end position="409"/>
    </location>
</feature>
<gene>
    <name evidence="9" type="ORF">AWN68_07265</name>
</gene>
<evidence type="ECO:0000313" key="10">
    <source>
        <dbReference type="Proteomes" id="UP000075615"/>
    </source>
</evidence>
<dbReference type="Gene3D" id="1.25.40.10">
    <property type="entry name" value="Tetratricopeptide repeat domain"/>
    <property type="match status" value="2"/>
</dbReference>
<dbReference type="InterPro" id="IPR036890">
    <property type="entry name" value="HATPase_C_sf"/>
</dbReference>
<evidence type="ECO:0000313" key="9">
    <source>
        <dbReference type="EMBL" id="KYG75548.1"/>
    </source>
</evidence>
<dbReference type="PANTHER" id="PTHR43711:SF26">
    <property type="entry name" value="SENSOR HISTIDINE KINASE RCSC"/>
    <property type="match status" value="1"/>
</dbReference>
<feature type="domain" description="Histidine kinase" evidence="8">
    <location>
        <begin position="439"/>
        <end position="655"/>
    </location>
</feature>
<dbReference type="GO" id="GO:0000155">
    <property type="term" value="F:phosphorelay sensor kinase activity"/>
    <property type="evidence" value="ECO:0007669"/>
    <property type="project" value="InterPro"/>
</dbReference>
<dbReference type="CDD" id="cd00082">
    <property type="entry name" value="HisKA"/>
    <property type="match status" value="1"/>
</dbReference>
<keyword evidence="4" id="KW-0808">Transferase</keyword>
<dbReference type="STRING" id="296218.AWN68_07265"/>
<dbReference type="EMBL" id="LRDB01000034">
    <property type="protein sequence ID" value="KYG75548.1"/>
    <property type="molecule type" value="Genomic_DNA"/>
</dbReference>
<dbReference type="Pfam" id="PF02518">
    <property type="entry name" value="HATPase_c"/>
    <property type="match status" value="1"/>
</dbReference>
<evidence type="ECO:0000256" key="7">
    <source>
        <dbReference type="SAM" id="Phobius"/>
    </source>
</evidence>
<dbReference type="SUPFAM" id="SSF47384">
    <property type="entry name" value="Homodimeric domain of signal transducing histidine kinase"/>
    <property type="match status" value="1"/>
</dbReference>
<dbReference type="SUPFAM" id="SSF48452">
    <property type="entry name" value="TPR-like"/>
    <property type="match status" value="2"/>
</dbReference>
<protein>
    <recommendedName>
        <fullName evidence="2">histidine kinase</fullName>
        <ecNumber evidence="2">2.7.13.3</ecNumber>
    </recommendedName>
</protein>
<dbReference type="InterPro" id="IPR036097">
    <property type="entry name" value="HisK_dim/P_sf"/>
</dbReference>
<keyword evidence="7" id="KW-0472">Membrane</keyword>
<evidence type="ECO:0000259" key="8">
    <source>
        <dbReference type="PROSITE" id="PS50109"/>
    </source>
</evidence>
<dbReference type="InterPro" id="IPR003661">
    <property type="entry name" value="HisK_dim/P_dom"/>
</dbReference>
<keyword evidence="7" id="KW-1133">Transmembrane helix</keyword>
<dbReference type="AlphaFoldDB" id="A0A150XA01"/>
<dbReference type="InterPro" id="IPR004358">
    <property type="entry name" value="Sig_transdc_His_kin-like_C"/>
</dbReference>
<evidence type="ECO:0000256" key="3">
    <source>
        <dbReference type="ARBA" id="ARBA00022553"/>
    </source>
</evidence>
<accession>A0A150XA01</accession>
<dbReference type="InterPro" id="IPR050736">
    <property type="entry name" value="Sensor_HK_Regulatory"/>
</dbReference>
<dbReference type="PANTHER" id="PTHR43711">
    <property type="entry name" value="TWO-COMPONENT HISTIDINE KINASE"/>
    <property type="match status" value="1"/>
</dbReference>
<keyword evidence="6" id="KW-0902">Two-component regulatory system</keyword>
<keyword evidence="10" id="KW-1185">Reference proteome</keyword>
<evidence type="ECO:0000256" key="5">
    <source>
        <dbReference type="ARBA" id="ARBA00022777"/>
    </source>
</evidence>
<name>A0A150XA01_9BACT</name>
<dbReference type="Gene3D" id="3.30.565.10">
    <property type="entry name" value="Histidine kinase-like ATPase, C-terminal domain"/>
    <property type="match status" value="1"/>
</dbReference>
<dbReference type="Gene3D" id="1.10.287.130">
    <property type="match status" value="1"/>
</dbReference>